<evidence type="ECO:0000313" key="2">
    <source>
        <dbReference type="EMBL" id="TMW59886.1"/>
    </source>
</evidence>
<evidence type="ECO:0000256" key="1">
    <source>
        <dbReference type="SAM" id="MobiDB-lite"/>
    </source>
</evidence>
<sequence length="425" mass="48170">MEIDDDALLDAFLAALDPHAGTEGFDYESRETAEAQATPVTTAEIDALESDLRTTKKVVNQGMKGELETLRRVVSTLETRLRELQSQRGPNHRGSQRGELLLGRSTDSRNTAARRRRQRVTSTSVWREIAFRQYEQRQQGQLLNHRLKDAVHDHNRVISELQRLIRRGQRVMARSSPIPVFHSFKVKSDFSHSQEHERLMRLASELYQTMQSAVRGESLQFPVSEFQNLKIGNVSKVTFGQELQMRTKSVVTTLEGSFLVPMPCCAVAEEVWLHYGGRDGKKQTVQRENPGTLVDSRLHGVEMTLELPQRHGRFNCALVGNRYEEGDSELIVIEGQTRPIPSESTMRYVSLAFEKWYVIRPVTEAESTTQVLYSEVTTITFDSATPHAAVNSIVNFVVKCAQEDLRCIHHEIDAALLSRPLAMTV</sequence>
<feature type="region of interest" description="Disordered" evidence="1">
    <location>
        <begin position="82"/>
        <end position="119"/>
    </location>
</feature>
<proteinExistence type="predicted"/>
<evidence type="ECO:0000313" key="3">
    <source>
        <dbReference type="Proteomes" id="UP000794436"/>
    </source>
</evidence>
<name>A0A8K1CAS8_PYTOL</name>
<comment type="caution">
    <text evidence="2">The sequence shown here is derived from an EMBL/GenBank/DDBJ whole genome shotgun (WGS) entry which is preliminary data.</text>
</comment>
<accession>A0A8K1CAS8</accession>
<keyword evidence="3" id="KW-1185">Reference proteome</keyword>
<dbReference type="AlphaFoldDB" id="A0A8K1CAS8"/>
<gene>
    <name evidence="2" type="ORF">Poli38472_004955</name>
</gene>
<dbReference type="EMBL" id="SPLM01000109">
    <property type="protein sequence ID" value="TMW59886.1"/>
    <property type="molecule type" value="Genomic_DNA"/>
</dbReference>
<dbReference type="Proteomes" id="UP000794436">
    <property type="component" value="Unassembled WGS sequence"/>
</dbReference>
<reference evidence="2" key="1">
    <citation type="submission" date="2019-03" db="EMBL/GenBank/DDBJ databases">
        <title>Long read genome sequence of the mycoparasitic Pythium oligandrum ATCC 38472 isolated from sugarbeet rhizosphere.</title>
        <authorList>
            <person name="Gaulin E."/>
        </authorList>
    </citation>
    <scope>NUCLEOTIDE SEQUENCE</scope>
    <source>
        <strain evidence="2">ATCC 38472_TT</strain>
    </source>
</reference>
<organism evidence="2 3">
    <name type="scientific">Pythium oligandrum</name>
    <name type="common">Mycoparasitic fungus</name>
    <dbReference type="NCBI Taxonomy" id="41045"/>
    <lineage>
        <taxon>Eukaryota</taxon>
        <taxon>Sar</taxon>
        <taxon>Stramenopiles</taxon>
        <taxon>Oomycota</taxon>
        <taxon>Peronosporomycetes</taxon>
        <taxon>Pythiales</taxon>
        <taxon>Pythiaceae</taxon>
        <taxon>Pythium</taxon>
    </lineage>
</organism>
<protein>
    <submittedName>
        <fullName evidence="2">Uncharacterized protein</fullName>
    </submittedName>
</protein>